<feature type="region of interest" description="Disordered" evidence="1">
    <location>
        <begin position="34"/>
        <end position="112"/>
    </location>
</feature>
<proteinExistence type="predicted"/>
<sequence>MSLTGWLFDHPSPAGRRRRTTVVYRRANRLPAKVAELPGGRRQRRRRRVGSSEDEIEAPPQWASARPDNRPTAALRPYARRDGRAFTRPIQSPAKGIPDAASVPRPATDHTL</sequence>
<name>A0AAW4P9W2_9EURY</name>
<protein>
    <submittedName>
        <fullName evidence="2">Uncharacterized protein</fullName>
    </submittedName>
</protein>
<evidence type="ECO:0000313" key="2">
    <source>
        <dbReference type="EMBL" id="MBX0294543.1"/>
    </source>
</evidence>
<reference evidence="2 3" key="1">
    <citation type="submission" date="2021-06" db="EMBL/GenBank/DDBJ databases">
        <title>Halomicroarcula sp. a new haloarchaeum isolated from saline soil.</title>
        <authorList>
            <person name="Duran-Viseras A."/>
            <person name="Sanchez-Porro C."/>
            <person name="Ventosa A."/>
        </authorList>
    </citation>
    <scope>NUCLEOTIDE SEQUENCE [LARGE SCALE GENOMIC DNA]</scope>
    <source>
        <strain evidence="2 3">F27</strain>
    </source>
</reference>
<organism evidence="2 3">
    <name type="scientific">Haloarcula nitratireducens</name>
    <dbReference type="NCBI Taxonomy" id="2487749"/>
    <lineage>
        <taxon>Archaea</taxon>
        <taxon>Methanobacteriati</taxon>
        <taxon>Methanobacteriota</taxon>
        <taxon>Stenosarchaea group</taxon>
        <taxon>Halobacteria</taxon>
        <taxon>Halobacteriales</taxon>
        <taxon>Haloarculaceae</taxon>
        <taxon>Haloarcula</taxon>
    </lineage>
</organism>
<keyword evidence="3" id="KW-1185">Reference proteome</keyword>
<dbReference type="Proteomes" id="UP001430455">
    <property type="component" value="Unassembled WGS sequence"/>
</dbReference>
<dbReference type="EMBL" id="RKLT01000001">
    <property type="protein sequence ID" value="MBX0294543.1"/>
    <property type="molecule type" value="Genomic_DNA"/>
</dbReference>
<gene>
    <name evidence="2" type="ORF">EGH23_06560</name>
</gene>
<dbReference type="RefSeq" id="WP_220579178.1">
    <property type="nucleotide sequence ID" value="NZ_RKLT01000001.1"/>
</dbReference>
<feature type="region of interest" description="Disordered" evidence="1">
    <location>
        <begin position="1"/>
        <end position="21"/>
    </location>
</feature>
<comment type="caution">
    <text evidence="2">The sequence shown here is derived from an EMBL/GenBank/DDBJ whole genome shotgun (WGS) entry which is preliminary data.</text>
</comment>
<accession>A0AAW4P9W2</accession>
<dbReference type="AlphaFoldDB" id="A0AAW4P9W2"/>
<evidence type="ECO:0000256" key="1">
    <source>
        <dbReference type="SAM" id="MobiDB-lite"/>
    </source>
</evidence>
<evidence type="ECO:0000313" key="3">
    <source>
        <dbReference type="Proteomes" id="UP001430455"/>
    </source>
</evidence>